<feature type="transmembrane region" description="Helical" evidence="1">
    <location>
        <begin position="26"/>
        <end position="49"/>
    </location>
</feature>
<proteinExistence type="predicted"/>
<gene>
    <name evidence="2" type="ORF">GCM10009830_45370</name>
</gene>
<keyword evidence="1" id="KW-1133">Transmembrane helix</keyword>
<protein>
    <submittedName>
        <fullName evidence="2">Uncharacterized protein</fullName>
    </submittedName>
</protein>
<dbReference type="EMBL" id="BAAAQF010000025">
    <property type="protein sequence ID" value="GAA1692516.1"/>
    <property type="molecule type" value="Genomic_DNA"/>
</dbReference>
<comment type="caution">
    <text evidence="2">The sequence shown here is derived from an EMBL/GenBank/DDBJ whole genome shotgun (WGS) entry which is preliminary data.</text>
</comment>
<organism evidence="2 3">
    <name type="scientific">Glycomyces endophyticus</name>
    <dbReference type="NCBI Taxonomy" id="480996"/>
    <lineage>
        <taxon>Bacteria</taxon>
        <taxon>Bacillati</taxon>
        <taxon>Actinomycetota</taxon>
        <taxon>Actinomycetes</taxon>
        <taxon>Glycomycetales</taxon>
        <taxon>Glycomycetaceae</taxon>
        <taxon>Glycomyces</taxon>
    </lineage>
</organism>
<feature type="transmembrane region" description="Helical" evidence="1">
    <location>
        <begin position="69"/>
        <end position="90"/>
    </location>
</feature>
<reference evidence="2 3" key="1">
    <citation type="journal article" date="2019" name="Int. J. Syst. Evol. Microbiol.">
        <title>The Global Catalogue of Microorganisms (GCM) 10K type strain sequencing project: providing services to taxonomists for standard genome sequencing and annotation.</title>
        <authorList>
            <consortium name="The Broad Institute Genomics Platform"/>
            <consortium name="The Broad Institute Genome Sequencing Center for Infectious Disease"/>
            <person name="Wu L."/>
            <person name="Ma J."/>
        </authorList>
    </citation>
    <scope>NUCLEOTIDE SEQUENCE [LARGE SCALE GENOMIC DNA]</scope>
    <source>
        <strain evidence="2 3">JCM 16001</strain>
    </source>
</reference>
<accession>A0ABN2HRZ4</accession>
<keyword evidence="1" id="KW-0472">Membrane</keyword>
<keyword evidence="1" id="KW-0812">Transmembrane</keyword>
<evidence type="ECO:0000313" key="2">
    <source>
        <dbReference type="EMBL" id="GAA1692516.1"/>
    </source>
</evidence>
<feature type="transmembrane region" description="Helical" evidence="1">
    <location>
        <begin position="174"/>
        <end position="193"/>
    </location>
</feature>
<sequence length="548" mass="58020">MNPLLTPPGVDSAPLATRSRPAWPPLGVLALQALLLAEAVAVVAVWLWSWRGVQAYAWPGVDNGLAERGISYLLVLAPSVPVNVLAAIWLGRGGRRARLYLAAAGALALVQVVLLLTPSAMPVREAMTDGAANVGIALLTATAPILFAGAVLAVTAKARAWLGAEPDRPRGRIAGIETAVWSLALLLAVAAGAEVRQWALAAAEPGEPRGEYTEAGTWQRLEDAAAETTGALPAFSGFAARTVDVAACGYHTPAGLATYRYTVTYELRAADFAAYEAAVRARWADGDYELTYDGATLDGVRRITAERADEIALGYTGGDAPALTLASGCVERVGEPECVPAQGEPTTDRVLGIACRELQPRVVRLAVLDRALRHALGEVRADQVALPARLDPAGRRHVLDLAGLAAQHAARLDHQAHHPRHPVPEVQAVLGERLHVPVHPAARQRHRVVAVHVQAVGLPLPAQRLRVRLAHQRVAPQRLGEHVRDLHAHMVGVVDPLVAARQLVPGPGGEAGEVRQRRDRLGGGGLHRGVHVGLRGQVGFGHRASCEQ</sequence>
<dbReference type="Proteomes" id="UP001499851">
    <property type="component" value="Unassembled WGS sequence"/>
</dbReference>
<evidence type="ECO:0000313" key="3">
    <source>
        <dbReference type="Proteomes" id="UP001499851"/>
    </source>
</evidence>
<keyword evidence="3" id="KW-1185">Reference proteome</keyword>
<feature type="transmembrane region" description="Helical" evidence="1">
    <location>
        <begin position="136"/>
        <end position="154"/>
    </location>
</feature>
<feature type="transmembrane region" description="Helical" evidence="1">
    <location>
        <begin position="97"/>
        <end position="116"/>
    </location>
</feature>
<evidence type="ECO:0000256" key="1">
    <source>
        <dbReference type="SAM" id="Phobius"/>
    </source>
</evidence>
<name>A0ABN2HRZ4_9ACTN</name>
<dbReference type="RefSeq" id="WP_344491622.1">
    <property type="nucleotide sequence ID" value="NZ_BAAAQF010000025.1"/>
</dbReference>